<keyword evidence="3" id="KW-1185">Reference proteome</keyword>
<evidence type="ECO:0000313" key="3">
    <source>
        <dbReference type="Proteomes" id="UP000700596"/>
    </source>
</evidence>
<accession>A0A9P9IPT9</accession>
<proteinExistence type="predicted"/>
<protein>
    <submittedName>
        <fullName evidence="2">Uncharacterized protein</fullName>
    </submittedName>
</protein>
<feature type="transmembrane region" description="Helical" evidence="1">
    <location>
        <begin position="23"/>
        <end position="47"/>
    </location>
</feature>
<keyword evidence="1" id="KW-1133">Transmembrane helix</keyword>
<dbReference type="AlphaFoldDB" id="A0A9P9IPT9"/>
<comment type="caution">
    <text evidence="2">The sequence shown here is derived from an EMBL/GenBank/DDBJ whole genome shotgun (WGS) entry which is preliminary data.</text>
</comment>
<gene>
    <name evidence="2" type="ORF">B0J11DRAFT_288492</name>
</gene>
<sequence length="107" mass="12283">MTHEFGQGRLSCSRVATMYNNSIFMAEGFLLGIFSSGVFGFGWFLLWRWGMTHPHSRYISRLRCQDAGPDWPSASASHWDSCLCFHFLFSEFAYSLFSGLRFLVASF</sequence>
<name>A0A9P9IPT9_9PLEO</name>
<keyword evidence="1" id="KW-0472">Membrane</keyword>
<keyword evidence="1" id="KW-0812">Transmembrane</keyword>
<dbReference type="Proteomes" id="UP000700596">
    <property type="component" value="Unassembled WGS sequence"/>
</dbReference>
<dbReference type="EMBL" id="JAGMWT010000006">
    <property type="protein sequence ID" value="KAH7126875.1"/>
    <property type="molecule type" value="Genomic_DNA"/>
</dbReference>
<organism evidence="2 3">
    <name type="scientific">Dendryphion nanum</name>
    <dbReference type="NCBI Taxonomy" id="256645"/>
    <lineage>
        <taxon>Eukaryota</taxon>
        <taxon>Fungi</taxon>
        <taxon>Dikarya</taxon>
        <taxon>Ascomycota</taxon>
        <taxon>Pezizomycotina</taxon>
        <taxon>Dothideomycetes</taxon>
        <taxon>Pleosporomycetidae</taxon>
        <taxon>Pleosporales</taxon>
        <taxon>Torulaceae</taxon>
        <taxon>Dendryphion</taxon>
    </lineage>
</organism>
<reference evidence="2" key="1">
    <citation type="journal article" date="2021" name="Nat. Commun.">
        <title>Genetic determinants of endophytism in the Arabidopsis root mycobiome.</title>
        <authorList>
            <person name="Mesny F."/>
            <person name="Miyauchi S."/>
            <person name="Thiergart T."/>
            <person name="Pickel B."/>
            <person name="Atanasova L."/>
            <person name="Karlsson M."/>
            <person name="Huettel B."/>
            <person name="Barry K.W."/>
            <person name="Haridas S."/>
            <person name="Chen C."/>
            <person name="Bauer D."/>
            <person name="Andreopoulos W."/>
            <person name="Pangilinan J."/>
            <person name="LaButti K."/>
            <person name="Riley R."/>
            <person name="Lipzen A."/>
            <person name="Clum A."/>
            <person name="Drula E."/>
            <person name="Henrissat B."/>
            <person name="Kohler A."/>
            <person name="Grigoriev I.V."/>
            <person name="Martin F.M."/>
            <person name="Hacquard S."/>
        </authorList>
    </citation>
    <scope>NUCLEOTIDE SEQUENCE</scope>
    <source>
        <strain evidence="2">MPI-CAGE-CH-0243</strain>
    </source>
</reference>
<evidence type="ECO:0000313" key="2">
    <source>
        <dbReference type="EMBL" id="KAH7126875.1"/>
    </source>
</evidence>
<evidence type="ECO:0000256" key="1">
    <source>
        <dbReference type="SAM" id="Phobius"/>
    </source>
</evidence>